<evidence type="ECO:0000256" key="5">
    <source>
        <dbReference type="ARBA" id="ARBA00022982"/>
    </source>
</evidence>
<keyword evidence="5" id="KW-0249">Electron transport</keyword>
<keyword evidence="1" id="KW-0813">Transport</keyword>
<comment type="caution">
    <text evidence="8">The sequence shown here is derived from an EMBL/GenBank/DDBJ whole genome shotgun (WGS) entry which is preliminary data.</text>
</comment>
<dbReference type="InterPro" id="IPR007329">
    <property type="entry name" value="FMN-bd"/>
</dbReference>
<evidence type="ECO:0000259" key="7">
    <source>
        <dbReference type="SMART" id="SM00900"/>
    </source>
</evidence>
<evidence type="ECO:0000256" key="3">
    <source>
        <dbReference type="ARBA" id="ARBA00022630"/>
    </source>
</evidence>
<dbReference type="Proteomes" id="UP000823982">
    <property type="component" value="Unassembled WGS sequence"/>
</dbReference>
<name>A0A9D1EMS2_9FIRM</name>
<protein>
    <submittedName>
        <fullName evidence="8">FMN-binding protein</fullName>
    </submittedName>
</protein>
<keyword evidence="4" id="KW-0288">FMN</keyword>
<keyword evidence="6" id="KW-0472">Membrane</keyword>
<keyword evidence="6" id="KW-1133">Transmembrane helix</keyword>
<dbReference type="SMART" id="SM00900">
    <property type="entry name" value="FMN_bind"/>
    <property type="match status" value="2"/>
</dbReference>
<evidence type="ECO:0000256" key="4">
    <source>
        <dbReference type="ARBA" id="ARBA00022643"/>
    </source>
</evidence>
<reference evidence="8" key="2">
    <citation type="journal article" date="2021" name="PeerJ">
        <title>Extensive microbial diversity within the chicken gut microbiome revealed by metagenomics and culture.</title>
        <authorList>
            <person name="Gilroy R."/>
            <person name="Ravi A."/>
            <person name="Getino M."/>
            <person name="Pursley I."/>
            <person name="Horton D.L."/>
            <person name="Alikhan N.F."/>
            <person name="Baker D."/>
            <person name="Gharbi K."/>
            <person name="Hall N."/>
            <person name="Watson M."/>
            <person name="Adriaenssens E.M."/>
            <person name="Foster-Nyarko E."/>
            <person name="Jarju S."/>
            <person name="Secka A."/>
            <person name="Antonio M."/>
            <person name="Oren A."/>
            <person name="Chaudhuri R.R."/>
            <person name="La Ragione R."/>
            <person name="Hildebrand F."/>
            <person name="Pallen M.J."/>
        </authorList>
    </citation>
    <scope>NUCLEOTIDE SEQUENCE</scope>
    <source>
        <strain evidence="8">CHK157-1446</strain>
    </source>
</reference>
<dbReference type="PANTHER" id="PTHR36118:SF1">
    <property type="entry name" value="ION-TRANSLOCATING OXIDOREDUCTASE COMPLEX SUBUNIT G"/>
    <property type="match status" value="1"/>
</dbReference>
<evidence type="ECO:0000256" key="6">
    <source>
        <dbReference type="SAM" id="Phobius"/>
    </source>
</evidence>
<dbReference type="GO" id="GO:0009055">
    <property type="term" value="F:electron transfer activity"/>
    <property type="evidence" value="ECO:0007669"/>
    <property type="project" value="InterPro"/>
</dbReference>
<dbReference type="EMBL" id="DVIR01000006">
    <property type="protein sequence ID" value="HIS23905.1"/>
    <property type="molecule type" value="Genomic_DNA"/>
</dbReference>
<feature type="transmembrane region" description="Helical" evidence="6">
    <location>
        <begin position="12"/>
        <end position="35"/>
    </location>
</feature>
<feature type="domain" description="FMN-binding" evidence="7">
    <location>
        <begin position="96"/>
        <end position="171"/>
    </location>
</feature>
<dbReference type="AlphaFoldDB" id="A0A9D1EMS2"/>
<feature type="domain" description="FMN-binding" evidence="7">
    <location>
        <begin position="335"/>
        <end position="415"/>
    </location>
</feature>
<evidence type="ECO:0000313" key="8">
    <source>
        <dbReference type="EMBL" id="HIS23905.1"/>
    </source>
</evidence>
<dbReference type="GO" id="GO:0005886">
    <property type="term" value="C:plasma membrane"/>
    <property type="evidence" value="ECO:0007669"/>
    <property type="project" value="InterPro"/>
</dbReference>
<reference evidence="8" key="1">
    <citation type="submission" date="2020-10" db="EMBL/GenBank/DDBJ databases">
        <authorList>
            <person name="Gilroy R."/>
        </authorList>
    </citation>
    <scope>NUCLEOTIDE SEQUENCE</scope>
    <source>
        <strain evidence="8">CHK157-1446</strain>
    </source>
</reference>
<dbReference type="GO" id="GO:0022900">
    <property type="term" value="P:electron transport chain"/>
    <property type="evidence" value="ECO:0007669"/>
    <property type="project" value="InterPro"/>
</dbReference>
<gene>
    <name evidence="8" type="ORF">IAD01_00645</name>
</gene>
<dbReference type="PANTHER" id="PTHR36118">
    <property type="entry name" value="ION-TRANSLOCATING OXIDOREDUCTASE COMPLEX SUBUNIT G"/>
    <property type="match status" value="1"/>
</dbReference>
<keyword evidence="3" id="KW-0285">Flavoprotein</keyword>
<dbReference type="Pfam" id="PF04205">
    <property type="entry name" value="FMN_bind"/>
    <property type="match status" value="2"/>
</dbReference>
<dbReference type="GO" id="GO:0010181">
    <property type="term" value="F:FMN binding"/>
    <property type="evidence" value="ECO:0007669"/>
    <property type="project" value="InterPro"/>
</dbReference>
<evidence type="ECO:0000256" key="2">
    <source>
        <dbReference type="ARBA" id="ARBA00022553"/>
    </source>
</evidence>
<keyword evidence="2" id="KW-0597">Phosphoprotein</keyword>
<sequence length="423" mass="44401">MSTGVKAKGDYVKSIVVLTCICLVTALLLAAVNYVTAPVIEKNQSLAANQSLFEVLPDAQDFETIEIPEGSPETVTGVYRDTAGTGYAVTLKTSTQYSSSDMLITMGVGADGKILNIVLTNYAESKDMGTDTYPLTYIGADSALSGIDTVAGVTYSSTAFKNAVSDGFEVLLQVAAISAGEKTDEQKAQEIAAAVFPYACSKSGECVLAASEEVPQGLSALYAAENGTGYIAVCKSGEETIFLAFDAFANPIAAYDGDETEQSADDCTEEFDAAAAHVQELVSEKTSAIVTRIEKMIDGASVTPISVPVRSSVSSAYKVETPDASYTAVVAAPYGYGGPVEILYILSDSGEIVRFKVISHNETEYFGEAVAETGYAEKQEGSNIENADDDAILIAGCTFTTDAVRQAYTDAAEAFEAIMTATE</sequence>
<accession>A0A9D1EMS2</accession>
<evidence type="ECO:0000256" key="1">
    <source>
        <dbReference type="ARBA" id="ARBA00022448"/>
    </source>
</evidence>
<proteinExistence type="predicted"/>
<keyword evidence="6" id="KW-0812">Transmembrane</keyword>
<organism evidence="8 9">
    <name type="scientific">Candidatus Faeciplasma gallinarum</name>
    <dbReference type="NCBI Taxonomy" id="2840799"/>
    <lineage>
        <taxon>Bacteria</taxon>
        <taxon>Bacillati</taxon>
        <taxon>Bacillota</taxon>
        <taxon>Clostridia</taxon>
        <taxon>Eubacteriales</taxon>
        <taxon>Oscillospiraceae</taxon>
        <taxon>Oscillospiraceae incertae sedis</taxon>
        <taxon>Candidatus Faeciplasma</taxon>
    </lineage>
</organism>
<evidence type="ECO:0000313" key="9">
    <source>
        <dbReference type="Proteomes" id="UP000823982"/>
    </source>
</evidence>
<dbReference type="InterPro" id="IPR010209">
    <property type="entry name" value="Ion_transpt_RnfG/RsxG"/>
</dbReference>